<evidence type="ECO:0000256" key="2">
    <source>
        <dbReference type="ARBA" id="ARBA00007248"/>
    </source>
</evidence>
<comment type="similarity">
    <text evidence="2">Belongs to the bacteroidetes fimbrillin superfamily. FimB/Mfa2 family.</text>
</comment>
<evidence type="ECO:0000256" key="1">
    <source>
        <dbReference type="ARBA" id="ARBA00004442"/>
    </source>
</evidence>
<name>A0A7G1HXH2_9BACT</name>
<dbReference type="PROSITE" id="PS51257">
    <property type="entry name" value="PROKAR_LIPOPROTEIN"/>
    <property type="match status" value="1"/>
</dbReference>
<evidence type="ECO:0000313" key="8">
    <source>
        <dbReference type="EMBL" id="BCI63134.1"/>
    </source>
</evidence>
<dbReference type="KEGG" id="copr:Cop2CBH44_14870"/>
<dbReference type="GO" id="GO:0009279">
    <property type="term" value="C:cell outer membrane"/>
    <property type="evidence" value="ECO:0007669"/>
    <property type="project" value="UniProtKB-SubCell"/>
</dbReference>
<protein>
    <recommendedName>
        <fullName evidence="10">FimB/Mfa2 family fimbrial subunit</fullName>
    </recommendedName>
</protein>
<evidence type="ECO:0000256" key="7">
    <source>
        <dbReference type="ARBA" id="ARBA00023288"/>
    </source>
</evidence>
<organism evidence="8 9">
    <name type="scientific">Coprobacter secundus subsp. similis</name>
    <dbReference type="NCBI Taxonomy" id="2751153"/>
    <lineage>
        <taxon>Bacteria</taxon>
        <taxon>Pseudomonadati</taxon>
        <taxon>Bacteroidota</taxon>
        <taxon>Bacteroidia</taxon>
        <taxon>Bacteroidales</taxon>
        <taxon>Barnesiellaceae</taxon>
        <taxon>Coprobacter</taxon>
    </lineage>
</organism>
<keyword evidence="5" id="KW-0564">Palmitate</keyword>
<dbReference type="InterPro" id="IPR014941">
    <property type="entry name" value="FimB/Mfa2/Mfa3"/>
</dbReference>
<dbReference type="EMBL" id="AP023322">
    <property type="protein sequence ID" value="BCI63134.1"/>
    <property type="molecule type" value="Genomic_DNA"/>
</dbReference>
<evidence type="ECO:0000256" key="4">
    <source>
        <dbReference type="ARBA" id="ARBA00023136"/>
    </source>
</evidence>
<reference evidence="9" key="1">
    <citation type="submission" date="2020-07" db="EMBL/GenBank/DDBJ databases">
        <title>Complete genome sequencing of Coprobacter sp. strain 2CBH44.</title>
        <authorList>
            <person name="Sakamoto M."/>
            <person name="Murakami T."/>
            <person name="Mori H."/>
        </authorList>
    </citation>
    <scope>NUCLEOTIDE SEQUENCE [LARGE SCALE GENOMIC DNA]</scope>
    <source>
        <strain evidence="9">2CBH44</strain>
    </source>
</reference>
<keyword evidence="4" id="KW-0472">Membrane</keyword>
<keyword evidence="7" id="KW-0449">Lipoprotein</keyword>
<keyword evidence="3" id="KW-0732">Signal</keyword>
<evidence type="ECO:0008006" key="10">
    <source>
        <dbReference type="Google" id="ProtNLM"/>
    </source>
</evidence>
<dbReference type="AlphaFoldDB" id="A0A7G1HXH2"/>
<evidence type="ECO:0000256" key="3">
    <source>
        <dbReference type="ARBA" id="ARBA00022729"/>
    </source>
</evidence>
<keyword evidence="6" id="KW-0998">Cell outer membrane</keyword>
<dbReference type="RefSeq" id="WP_021931059.1">
    <property type="nucleotide sequence ID" value="NZ_AP023322.1"/>
</dbReference>
<dbReference type="Gene3D" id="2.60.40.2630">
    <property type="match status" value="1"/>
</dbReference>
<dbReference type="Pfam" id="PF08842">
    <property type="entry name" value="Mfa2"/>
    <property type="match status" value="1"/>
</dbReference>
<proteinExistence type="inferred from homology"/>
<accession>A0A7G1HXH2</accession>
<evidence type="ECO:0000256" key="5">
    <source>
        <dbReference type="ARBA" id="ARBA00023139"/>
    </source>
</evidence>
<evidence type="ECO:0000313" key="9">
    <source>
        <dbReference type="Proteomes" id="UP000594042"/>
    </source>
</evidence>
<sequence>MKKFLGFWLLTIIFISCIDDEHYSPVAPKEKDLVTPELSARMASSSIAFTGLLEVYPCLQNTSTYYGNYRSGRQVVINGTYIISDGEVKPEMGLPVILPIGTYNILYWGKVQSSEPTYNNVAASDAPLSIGSNLSQQYIGLWKPSLDTLYYPIYDYVYAVNPVEIGNERLSASLQRKVAGVKIILTNKDGKPFDDDIIKDVTVHIGGISEKMNFYTAEPVNPTKTVGINLSLSSDKMQYSNATAMLLPSSDSPLLQIFITLKNGAVKIFKQNLSKAFIANEKLTLSLSLNEIFSEESSSGGFDVDQWDENHETIDLPPIN</sequence>
<gene>
    <name evidence="8" type="ORF">Cop2CBH44_14870</name>
</gene>
<comment type="subcellular location">
    <subcellularLocation>
        <location evidence="1">Cell outer membrane</location>
    </subcellularLocation>
</comment>
<keyword evidence="9" id="KW-1185">Reference proteome</keyword>
<evidence type="ECO:0000256" key="6">
    <source>
        <dbReference type="ARBA" id="ARBA00023237"/>
    </source>
</evidence>
<dbReference type="Proteomes" id="UP000594042">
    <property type="component" value="Chromosome"/>
</dbReference>